<dbReference type="Proteomes" id="UP001199424">
    <property type="component" value="Unassembled WGS sequence"/>
</dbReference>
<feature type="transmembrane region" description="Helical" evidence="2">
    <location>
        <begin position="196"/>
        <end position="213"/>
    </location>
</feature>
<evidence type="ECO:0000313" key="3">
    <source>
        <dbReference type="EMBL" id="MCC2135952.1"/>
    </source>
</evidence>
<sequence>MNKSQMAKLAAAAGVNGLMYDPNAEGVFGNVQGYTVTIMPNANNRVYYMLSLSVSRMGMAPNPADFKPLEKMNKVLSGCTVQRFRVNFLVKLSGNKDKMAEALHSALDTLITFLRTNGYTNCCEHCGRPEGVDAYTVSGNAYLLCEPCFGQVSEAAAQQNQTKMQKQEQVLPGIVGALIGSLIGAVVIVIVGQLGYVAAVSGLVMAICTLKGYEMLGKKLGTPGIIISCVLMLLMIFLAYQADWSITAAQFYETDFFTAFRAMMDLIKEGYVDSGDYFGGLAQVYLFAVIGAVPTIIAMAKGAKHMVTTAKMRSAYAPVSAPAAASVQMPVQPASSPTAPQNVEKDIEK</sequence>
<name>A0AAE3AGP0_9FIRM</name>
<feature type="transmembrane region" description="Helical" evidence="2">
    <location>
        <begin position="220"/>
        <end position="240"/>
    </location>
</feature>
<evidence type="ECO:0000256" key="2">
    <source>
        <dbReference type="SAM" id="Phobius"/>
    </source>
</evidence>
<keyword evidence="4" id="KW-1185">Reference proteome</keyword>
<keyword evidence="2" id="KW-1133">Transmembrane helix</keyword>
<evidence type="ECO:0000313" key="4">
    <source>
        <dbReference type="Proteomes" id="UP001199424"/>
    </source>
</evidence>
<keyword evidence="2" id="KW-0472">Membrane</keyword>
<keyword evidence="2" id="KW-0812">Transmembrane</keyword>
<organism evidence="3 4">
    <name type="scientific">Hominenteromicrobium mulieris</name>
    <dbReference type="NCBI Taxonomy" id="2885357"/>
    <lineage>
        <taxon>Bacteria</taxon>
        <taxon>Bacillati</taxon>
        <taxon>Bacillota</taxon>
        <taxon>Clostridia</taxon>
        <taxon>Eubacteriales</taxon>
        <taxon>Oscillospiraceae</taxon>
        <taxon>Hominenteromicrobium</taxon>
    </lineage>
</organism>
<protein>
    <submittedName>
        <fullName evidence="3">Uncharacterized protein</fullName>
    </submittedName>
</protein>
<feature type="transmembrane region" description="Helical" evidence="2">
    <location>
        <begin position="284"/>
        <end position="303"/>
    </location>
</feature>
<dbReference type="AlphaFoldDB" id="A0AAE3AGP0"/>
<reference evidence="3" key="1">
    <citation type="submission" date="2021-10" db="EMBL/GenBank/DDBJ databases">
        <title>Anaerobic single-cell dispensing facilitates the cultivation of human gut bacteria.</title>
        <authorList>
            <person name="Afrizal A."/>
        </authorList>
    </citation>
    <scope>NUCLEOTIDE SEQUENCE</scope>
    <source>
        <strain evidence="3">CLA-AA-H250</strain>
    </source>
</reference>
<proteinExistence type="predicted"/>
<dbReference type="RefSeq" id="WP_308448537.1">
    <property type="nucleotide sequence ID" value="NZ_JAJEQC010000002.1"/>
</dbReference>
<gene>
    <name evidence="3" type="ORF">LKD31_02850</name>
</gene>
<dbReference type="EMBL" id="JAJEQC010000002">
    <property type="protein sequence ID" value="MCC2135952.1"/>
    <property type="molecule type" value="Genomic_DNA"/>
</dbReference>
<feature type="transmembrane region" description="Helical" evidence="2">
    <location>
        <begin position="170"/>
        <end position="190"/>
    </location>
</feature>
<feature type="region of interest" description="Disordered" evidence="1">
    <location>
        <begin position="328"/>
        <end position="349"/>
    </location>
</feature>
<evidence type="ECO:0000256" key="1">
    <source>
        <dbReference type="SAM" id="MobiDB-lite"/>
    </source>
</evidence>
<comment type="caution">
    <text evidence="3">The sequence shown here is derived from an EMBL/GenBank/DDBJ whole genome shotgun (WGS) entry which is preliminary data.</text>
</comment>
<accession>A0AAE3AGP0</accession>